<gene>
    <name evidence="2" type="ORF">LUZ61_002286</name>
</gene>
<dbReference type="InterPro" id="IPR036047">
    <property type="entry name" value="F-box-like_dom_sf"/>
</dbReference>
<dbReference type="PANTHER" id="PTHR38926:SF2">
    <property type="entry name" value="F-BOX_LRR-REPEAT PROTEIN 21-RELATED"/>
    <property type="match status" value="1"/>
</dbReference>
<dbReference type="Pfam" id="PF12937">
    <property type="entry name" value="F-box-like"/>
    <property type="match status" value="1"/>
</dbReference>
<dbReference type="SUPFAM" id="SSF81383">
    <property type="entry name" value="F-box domain"/>
    <property type="match status" value="1"/>
</dbReference>
<feature type="domain" description="F-box" evidence="1">
    <location>
        <begin position="13"/>
        <end position="61"/>
    </location>
</feature>
<dbReference type="InterPro" id="IPR032675">
    <property type="entry name" value="LRR_dom_sf"/>
</dbReference>
<dbReference type="AlphaFoldDB" id="A0AAD5ZIL5"/>
<dbReference type="InterPro" id="IPR001810">
    <property type="entry name" value="F-box_dom"/>
</dbReference>
<comment type="caution">
    <text evidence="2">The sequence shown here is derived from an EMBL/GenBank/DDBJ whole genome shotgun (WGS) entry which is preliminary data.</text>
</comment>
<dbReference type="Proteomes" id="UP001210211">
    <property type="component" value="Unassembled WGS sequence"/>
</dbReference>
<dbReference type="PROSITE" id="PS50181">
    <property type="entry name" value="FBOX"/>
    <property type="match status" value="1"/>
</dbReference>
<sequence>MEGEGKKKPPSCGCNWAELPRDALLVIFQKIRMIELIRVLEWVCRSWQKVVIEEPILWRRIHLTDRDCKGLHSPSSLLYLTRLAIDRSGGQLEEFSAYVVNDNMLRYLCDR</sequence>
<dbReference type="PANTHER" id="PTHR38926">
    <property type="entry name" value="F-BOX DOMAIN CONTAINING PROTEIN, EXPRESSED"/>
    <property type="match status" value="1"/>
</dbReference>
<evidence type="ECO:0000313" key="3">
    <source>
        <dbReference type="Proteomes" id="UP001210211"/>
    </source>
</evidence>
<dbReference type="EMBL" id="JAMRDG010000001">
    <property type="protein sequence ID" value="KAJ3698581.1"/>
    <property type="molecule type" value="Genomic_DNA"/>
</dbReference>
<proteinExistence type="predicted"/>
<dbReference type="Gene3D" id="3.80.10.10">
    <property type="entry name" value="Ribonuclease Inhibitor"/>
    <property type="match status" value="1"/>
</dbReference>
<accession>A0AAD5ZIL5</accession>
<reference evidence="2 3" key="1">
    <citation type="journal article" date="2022" name="Cell">
        <title>Repeat-based holocentromeres influence genome architecture and karyotype evolution.</title>
        <authorList>
            <person name="Hofstatter P.G."/>
            <person name="Thangavel G."/>
            <person name="Lux T."/>
            <person name="Neumann P."/>
            <person name="Vondrak T."/>
            <person name="Novak P."/>
            <person name="Zhang M."/>
            <person name="Costa L."/>
            <person name="Castellani M."/>
            <person name="Scott A."/>
            <person name="Toegelov H."/>
            <person name="Fuchs J."/>
            <person name="Mata-Sucre Y."/>
            <person name="Dias Y."/>
            <person name="Vanzela A.L.L."/>
            <person name="Huettel B."/>
            <person name="Almeida C.C.S."/>
            <person name="Simkova H."/>
            <person name="Souza G."/>
            <person name="Pedrosa-Harand A."/>
            <person name="Macas J."/>
            <person name="Mayer K.F.X."/>
            <person name="Houben A."/>
            <person name="Marques A."/>
        </authorList>
    </citation>
    <scope>NUCLEOTIDE SEQUENCE [LARGE SCALE GENOMIC DNA]</scope>
    <source>
        <strain evidence="2">RhyTen1mFocal</strain>
    </source>
</reference>
<protein>
    <recommendedName>
        <fullName evidence="1">F-box domain-containing protein</fullName>
    </recommendedName>
</protein>
<organism evidence="2 3">
    <name type="scientific">Rhynchospora tenuis</name>
    <dbReference type="NCBI Taxonomy" id="198213"/>
    <lineage>
        <taxon>Eukaryota</taxon>
        <taxon>Viridiplantae</taxon>
        <taxon>Streptophyta</taxon>
        <taxon>Embryophyta</taxon>
        <taxon>Tracheophyta</taxon>
        <taxon>Spermatophyta</taxon>
        <taxon>Magnoliopsida</taxon>
        <taxon>Liliopsida</taxon>
        <taxon>Poales</taxon>
        <taxon>Cyperaceae</taxon>
        <taxon>Cyperoideae</taxon>
        <taxon>Rhynchosporeae</taxon>
        <taxon>Rhynchospora</taxon>
    </lineage>
</organism>
<keyword evidence="3" id="KW-1185">Reference proteome</keyword>
<name>A0AAD5ZIL5_9POAL</name>
<evidence type="ECO:0000313" key="2">
    <source>
        <dbReference type="EMBL" id="KAJ3698581.1"/>
    </source>
</evidence>
<evidence type="ECO:0000259" key="1">
    <source>
        <dbReference type="PROSITE" id="PS50181"/>
    </source>
</evidence>